<feature type="transmembrane region" description="Helical" evidence="1">
    <location>
        <begin position="60"/>
        <end position="79"/>
    </location>
</feature>
<feature type="transmembrane region" description="Helical" evidence="1">
    <location>
        <begin position="170"/>
        <end position="189"/>
    </location>
</feature>
<protein>
    <submittedName>
        <fullName evidence="2">Uncharacterized protein</fullName>
    </submittedName>
</protein>
<proteinExistence type="predicted"/>
<evidence type="ECO:0000313" key="3">
    <source>
        <dbReference type="Proteomes" id="UP000738359"/>
    </source>
</evidence>
<name>A0A9P6IZS4_MORAP</name>
<comment type="caution">
    <text evidence="2">The sequence shown here is derived from an EMBL/GenBank/DDBJ whole genome shotgun (WGS) entry which is preliminary data.</text>
</comment>
<accession>A0A9P6IZS4</accession>
<sequence length="220" mass="24887">MEPKLALSKGRRALVGYRWGLVVLAVVMLALDFATIGLFNSLMNPRFRGFHGLIMFNGDYAILVVPDVLAIVFFALLAFRPQGFAPLKNLSSRVLTGCRVFFSLGLTALVLYGPAMELDVIMGLAKDQEADLDEHEIYQYFLLCARGDGPDFDPMSRKNDQYCQVARARWFLGFFLALLMFGELTWSYFAKDFKVQQESERRLHPETGEYKTMLDSQGVA</sequence>
<dbReference type="OrthoDB" id="2425661at2759"/>
<organism evidence="2 3">
    <name type="scientific">Mortierella alpina</name>
    <name type="common">Oleaginous fungus</name>
    <name type="synonym">Mortierella renispora</name>
    <dbReference type="NCBI Taxonomy" id="64518"/>
    <lineage>
        <taxon>Eukaryota</taxon>
        <taxon>Fungi</taxon>
        <taxon>Fungi incertae sedis</taxon>
        <taxon>Mucoromycota</taxon>
        <taxon>Mortierellomycotina</taxon>
        <taxon>Mortierellomycetes</taxon>
        <taxon>Mortierellales</taxon>
        <taxon>Mortierellaceae</taxon>
        <taxon>Mortierella</taxon>
    </lineage>
</organism>
<dbReference type="EMBL" id="JAAAHY010000898">
    <property type="protein sequence ID" value="KAF9955552.1"/>
    <property type="molecule type" value="Genomic_DNA"/>
</dbReference>
<reference evidence="2" key="1">
    <citation type="journal article" date="2020" name="Fungal Divers.">
        <title>Resolving the Mortierellaceae phylogeny through synthesis of multi-gene phylogenetics and phylogenomics.</title>
        <authorList>
            <person name="Vandepol N."/>
            <person name="Liber J."/>
            <person name="Desiro A."/>
            <person name="Na H."/>
            <person name="Kennedy M."/>
            <person name="Barry K."/>
            <person name="Grigoriev I.V."/>
            <person name="Miller A.N."/>
            <person name="O'Donnell K."/>
            <person name="Stajich J.E."/>
            <person name="Bonito G."/>
        </authorList>
    </citation>
    <scope>NUCLEOTIDE SEQUENCE</scope>
    <source>
        <strain evidence="2">CK1249</strain>
    </source>
</reference>
<dbReference type="AlphaFoldDB" id="A0A9P6IZS4"/>
<dbReference type="Proteomes" id="UP000738359">
    <property type="component" value="Unassembled WGS sequence"/>
</dbReference>
<gene>
    <name evidence="2" type="ORF">BGZ70_010191</name>
</gene>
<keyword evidence="1" id="KW-1133">Transmembrane helix</keyword>
<keyword evidence="3" id="KW-1185">Reference proteome</keyword>
<feature type="transmembrane region" description="Helical" evidence="1">
    <location>
        <begin position="21"/>
        <end position="40"/>
    </location>
</feature>
<evidence type="ECO:0000313" key="2">
    <source>
        <dbReference type="EMBL" id="KAF9955552.1"/>
    </source>
</evidence>
<keyword evidence="1" id="KW-0812">Transmembrane</keyword>
<keyword evidence="1" id="KW-0472">Membrane</keyword>
<evidence type="ECO:0000256" key="1">
    <source>
        <dbReference type="SAM" id="Phobius"/>
    </source>
</evidence>
<feature type="transmembrane region" description="Helical" evidence="1">
    <location>
        <begin position="91"/>
        <end position="112"/>
    </location>
</feature>